<comment type="caution">
    <text evidence="3">The sequence shown here is derived from an EMBL/GenBank/DDBJ whole genome shotgun (WGS) entry which is preliminary data.</text>
</comment>
<feature type="region of interest" description="Disordered" evidence="1">
    <location>
        <begin position="1"/>
        <end position="32"/>
    </location>
</feature>
<evidence type="ECO:0000313" key="3">
    <source>
        <dbReference type="EMBL" id="OAY57278.1"/>
    </source>
</evidence>
<evidence type="ECO:0000256" key="2">
    <source>
        <dbReference type="SAM" id="Phobius"/>
    </source>
</evidence>
<feature type="region of interest" description="Disordered" evidence="1">
    <location>
        <begin position="38"/>
        <end position="57"/>
    </location>
</feature>
<feature type="compositionally biased region" description="Acidic residues" evidence="1">
    <location>
        <begin position="14"/>
        <end position="30"/>
    </location>
</feature>
<evidence type="ECO:0000256" key="1">
    <source>
        <dbReference type="SAM" id="MobiDB-lite"/>
    </source>
</evidence>
<dbReference type="OMA" id="KRITEMM"/>
<dbReference type="Proteomes" id="UP000091857">
    <property type="component" value="Chromosome 2"/>
</dbReference>
<dbReference type="AlphaFoldDB" id="A0A2C9WC16"/>
<proteinExistence type="predicted"/>
<keyword evidence="2" id="KW-1133">Transmembrane helix</keyword>
<keyword evidence="4" id="KW-1185">Reference proteome</keyword>
<sequence length="310" mass="35135">MADDESIANGVAAENDDQPDESFYDADERENEAMLKKKIDNLEKEKSSLDNENGEIKDQMRQLTAEIDSLKSGESALKQRLEALGKEMEQSEESKRALESIANRAVQLETEVSRLQHDLITSMSDSEEANAAIYELKRALGEKDVKLDELKNEIVETEQIVRELERKIGVLEVKESEERSKWVRIEEEMKEKLSENEREIFQYRNRFLELESEVAKKEGLENRMKASQEKLRDMEAKTAELLKEAEKAEKVVGGFKERTVEAINGIQVESTDQVSKGLKMQWPLLAVGSTGAIAAAAAVVYVCYANVKRT</sequence>
<evidence type="ECO:0000313" key="4">
    <source>
        <dbReference type="Proteomes" id="UP000091857"/>
    </source>
</evidence>
<dbReference type="Gramene" id="Manes.02G084200.2.v8.1">
    <property type="protein sequence ID" value="Manes.02G084200.2.v8.1.CDS.1"/>
    <property type="gene ID" value="Manes.02G084200.v8.1"/>
</dbReference>
<keyword evidence="2" id="KW-0812">Transmembrane</keyword>
<reference evidence="4" key="1">
    <citation type="journal article" date="2016" name="Nat. Biotechnol.">
        <title>Sequencing wild and cultivated cassava and related species reveals extensive interspecific hybridization and genetic diversity.</title>
        <authorList>
            <person name="Bredeson J.V."/>
            <person name="Lyons J.B."/>
            <person name="Prochnik S.E."/>
            <person name="Wu G.A."/>
            <person name="Ha C.M."/>
            <person name="Edsinger-Gonzales E."/>
            <person name="Grimwood J."/>
            <person name="Schmutz J."/>
            <person name="Rabbi I.Y."/>
            <person name="Egesi C."/>
            <person name="Nauluvula P."/>
            <person name="Lebot V."/>
            <person name="Ndunguru J."/>
            <person name="Mkamilo G."/>
            <person name="Bart R.S."/>
            <person name="Setter T.L."/>
            <person name="Gleadow R.M."/>
            <person name="Kulakow P."/>
            <person name="Ferguson M.E."/>
            <person name="Rounsley S."/>
            <person name="Rokhsar D.S."/>
        </authorList>
    </citation>
    <scope>NUCLEOTIDE SEQUENCE [LARGE SCALE GENOMIC DNA]</scope>
    <source>
        <strain evidence="4">cv. AM560-2</strain>
    </source>
</reference>
<organism evidence="3 4">
    <name type="scientific">Manihot esculenta</name>
    <name type="common">Cassava</name>
    <name type="synonym">Jatropha manihot</name>
    <dbReference type="NCBI Taxonomy" id="3983"/>
    <lineage>
        <taxon>Eukaryota</taxon>
        <taxon>Viridiplantae</taxon>
        <taxon>Streptophyta</taxon>
        <taxon>Embryophyta</taxon>
        <taxon>Tracheophyta</taxon>
        <taxon>Spermatophyta</taxon>
        <taxon>Magnoliopsida</taxon>
        <taxon>eudicotyledons</taxon>
        <taxon>Gunneridae</taxon>
        <taxon>Pentapetalae</taxon>
        <taxon>rosids</taxon>
        <taxon>fabids</taxon>
        <taxon>Malpighiales</taxon>
        <taxon>Euphorbiaceae</taxon>
        <taxon>Crotonoideae</taxon>
        <taxon>Manihoteae</taxon>
        <taxon>Manihot</taxon>
    </lineage>
</organism>
<keyword evidence="2" id="KW-0472">Membrane</keyword>
<protein>
    <submittedName>
        <fullName evidence="3">Uncharacterized protein</fullName>
    </submittedName>
</protein>
<accession>A0A2C9WC16</accession>
<dbReference type="OrthoDB" id="1939306at2759"/>
<gene>
    <name evidence="3" type="ORF">MANES_02G084200v8</name>
</gene>
<dbReference type="EMBL" id="CM004388">
    <property type="protein sequence ID" value="OAY57278.1"/>
    <property type="molecule type" value="Genomic_DNA"/>
</dbReference>
<feature type="transmembrane region" description="Helical" evidence="2">
    <location>
        <begin position="282"/>
        <end position="304"/>
    </location>
</feature>
<name>A0A2C9WC16_MANES</name>